<dbReference type="PANTHER" id="PTHR23155:SF1193">
    <property type="entry name" value="DISEASE RESISTANCE PROTEIN RPP13-RELATED"/>
    <property type="match status" value="1"/>
</dbReference>
<dbReference type="InterPro" id="IPR038005">
    <property type="entry name" value="RX-like_CC"/>
</dbReference>
<dbReference type="CDD" id="cd14798">
    <property type="entry name" value="RX-CC_like"/>
    <property type="match status" value="1"/>
</dbReference>
<evidence type="ECO:0000259" key="8">
    <source>
        <dbReference type="Pfam" id="PF18052"/>
    </source>
</evidence>
<dbReference type="Proteomes" id="UP001652660">
    <property type="component" value="Chromosome 4e"/>
</dbReference>
<gene>
    <name evidence="12" type="primary">LOC113741842</name>
</gene>
<proteinExistence type="inferred from homology"/>
<dbReference type="SUPFAM" id="SSF52058">
    <property type="entry name" value="L domain-like"/>
    <property type="match status" value="1"/>
</dbReference>
<feature type="domain" description="NB-ARC" evidence="7">
    <location>
        <begin position="164"/>
        <end position="333"/>
    </location>
</feature>
<evidence type="ECO:0000256" key="6">
    <source>
        <dbReference type="ARBA" id="ARBA00022840"/>
    </source>
</evidence>
<evidence type="ECO:0000259" key="10">
    <source>
        <dbReference type="Pfam" id="PF23598"/>
    </source>
</evidence>
<evidence type="ECO:0000259" key="9">
    <source>
        <dbReference type="Pfam" id="PF23559"/>
    </source>
</evidence>
<dbReference type="GeneID" id="113741842"/>
<protein>
    <submittedName>
        <fullName evidence="12">Probable disease resistance RPP8-like protein 2</fullName>
    </submittedName>
</protein>
<dbReference type="PRINTS" id="PR00364">
    <property type="entry name" value="DISEASERSIST"/>
</dbReference>
<evidence type="ECO:0000259" key="7">
    <source>
        <dbReference type="Pfam" id="PF00931"/>
    </source>
</evidence>
<dbReference type="InterPro" id="IPR002182">
    <property type="entry name" value="NB-ARC"/>
</dbReference>
<evidence type="ECO:0000313" key="11">
    <source>
        <dbReference type="Proteomes" id="UP001652660"/>
    </source>
</evidence>
<keyword evidence="4" id="KW-0547">Nucleotide-binding</keyword>
<dbReference type="InterPro" id="IPR055414">
    <property type="entry name" value="LRR_R13L4/SHOC2-like"/>
</dbReference>
<feature type="domain" description="Disease resistance N-terminal" evidence="8">
    <location>
        <begin position="5"/>
        <end position="84"/>
    </location>
</feature>
<name>A0ABM4U5K5_COFAR</name>
<comment type="similarity">
    <text evidence="1">Belongs to the disease resistance NB-LRR family.</text>
</comment>
<feature type="domain" description="Disease resistance protein winged helix" evidence="9">
    <location>
        <begin position="423"/>
        <end position="494"/>
    </location>
</feature>
<evidence type="ECO:0000256" key="1">
    <source>
        <dbReference type="ARBA" id="ARBA00008894"/>
    </source>
</evidence>
<dbReference type="Gene3D" id="3.80.10.10">
    <property type="entry name" value="Ribonuclease Inhibitor"/>
    <property type="match status" value="1"/>
</dbReference>
<keyword evidence="3" id="KW-0677">Repeat</keyword>
<dbReference type="InterPro" id="IPR036388">
    <property type="entry name" value="WH-like_DNA-bd_sf"/>
</dbReference>
<dbReference type="InterPro" id="IPR058922">
    <property type="entry name" value="WHD_DRP"/>
</dbReference>
<dbReference type="InterPro" id="IPR042197">
    <property type="entry name" value="Apaf_helical"/>
</dbReference>
<dbReference type="Pfam" id="PF00931">
    <property type="entry name" value="NB-ARC"/>
    <property type="match status" value="1"/>
</dbReference>
<keyword evidence="6" id="KW-0067">ATP-binding</keyword>
<dbReference type="Pfam" id="PF23559">
    <property type="entry name" value="WHD_DRP"/>
    <property type="match status" value="1"/>
</dbReference>
<evidence type="ECO:0000256" key="5">
    <source>
        <dbReference type="ARBA" id="ARBA00022821"/>
    </source>
</evidence>
<dbReference type="InterPro" id="IPR032675">
    <property type="entry name" value="LRR_dom_sf"/>
</dbReference>
<sequence>MADPVISLVIGRIVDLLNKNSVFLKDVERQVEKLKDDLVWMRCFLKDAEQRQDEDARIRNWVSLVRAAAYDAEDVIEIFASKVEFFTKDKGLVTKLTYYPLKIVNRYKIGKEIKSLQMRLNDMETSRDKYGIKNLGEGTSTHGEELQRIRRSVEDKDIVGFEEKTKSLVAELLKEDKNRRLVSIVGMGGAGKTTLAKKVYNHADVRTRFDCRAWVCVSSSYNHKETLRTIIKQLNPITNELLDMLEKMQEQDLEERLRQDLQDKRYLVVLDDVWKEEAWDCLAGAFPDVNASSRLLLTSRNLEVAQHADALSHPCELKTLGQEDSWQLFLKMALGHGANAGCPPDLEEVGREITRRCDGLPLAITVIGGLLVAKKKLKSEWEKVLNNFSTYLSRSQSGVLAILELSYADLSPKLKFCFSYLGLFPEDHVISVRKLIRMWVAEGIIQKRDAKNLEETAAYDVEQLCSRNMVQVAETTVDERIRSCRVHDLLRELAIRKAEDENFFQIHDTRDDEISAKSRYLAVHSLPLDKNYFGSSTPPLRSLLFFNVRCHRKNISLIFKSFRKLRILDLENVNMYFNLPKGIREVRLLRYLNLRGTYISRLPHSVGCLRYLQTLDIRNSEYRLPVKVSNFIWKLESLRHLYAYWMVCDVPLKIEGLRNLQTLSGIRFEDVMHNNMITLTSLQKLEIVVDDGSEIDKLCMHLSEVGNLKTLHLRCNLDMHWPQSLAGLSCLHHVTELKLVQLELRMLPPDFPPNLSRLSLKSTYLMDDPMPVLEKLGQLSFLKMKATYFGPHHVVISRHGFHQLKFLELSRLLALDETKVEKGALPQLRCLRIRSCSRLRKLPEELKHISSLDALELVDMPKDFISRLDADLVSSVPNLRIFDSLKKRCRHMYFPHGMVAMSRGD</sequence>
<dbReference type="Gene3D" id="1.10.8.430">
    <property type="entry name" value="Helical domain of apoptotic protease-activating factors"/>
    <property type="match status" value="1"/>
</dbReference>
<dbReference type="Gene3D" id="1.10.10.10">
    <property type="entry name" value="Winged helix-like DNA-binding domain superfamily/Winged helix DNA-binding domain"/>
    <property type="match status" value="1"/>
</dbReference>
<keyword evidence="5" id="KW-0611">Plant defense</keyword>
<organism evidence="11 12">
    <name type="scientific">Coffea arabica</name>
    <name type="common">Arabian coffee</name>
    <dbReference type="NCBI Taxonomy" id="13443"/>
    <lineage>
        <taxon>Eukaryota</taxon>
        <taxon>Viridiplantae</taxon>
        <taxon>Streptophyta</taxon>
        <taxon>Embryophyta</taxon>
        <taxon>Tracheophyta</taxon>
        <taxon>Spermatophyta</taxon>
        <taxon>Magnoliopsida</taxon>
        <taxon>eudicotyledons</taxon>
        <taxon>Gunneridae</taxon>
        <taxon>Pentapetalae</taxon>
        <taxon>asterids</taxon>
        <taxon>lamiids</taxon>
        <taxon>Gentianales</taxon>
        <taxon>Rubiaceae</taxon>
        <taxon>Ixoroideae</taxon>
        <taxon>Gardenieae complex</taxon>
        <taxon>Bertiereae - Coffeeae clade</taxon>
        <taxon>Coffeeae</taxon>
        <taxon>Coffea</taxon>
    </lineage>
</organism>
<evidence type="ECO:0000256" key="2">
    <source>
        <dbReference type="ARBA" id="ARBA00022614"/>
    </source>
</evidence>
<evidence type="ECO:0000256" key="4">
    <source>
        <dbReference type="ARBA" id="ARBA00022741"/>
    </source>
</evidence>
<dbReference type="Gene3D" id="1.20.5.4130">
    <property type="match status" value="1"/>
</dbReference>
<dbReference type="SUPFAM" id="SSF52540">
    <property type="entry name" value="P-loop containing nucleoside triphosphate hydrolases"/>
    <property type="match status" value="1"/>
</dbReference>
<dbReference type="InterPro" id="IPR041118">
    <property type="entry name" value="Rx_N"/>
</dbReference>
<evidence type="ECO:0000313" key="12">
    <source>
        <dbReference type="RefSeq" id="XP_071902559.1"/>
    </source>
</evidence>
<accession>A0ABM4U5K5</accession>
<dbReference type="InterPro" id="IPR044974">
    <property type="entry name" value="Disease_R_plants"/>
</dbReference>
<feature type="domain" description="Disease resistance R13L4/SHOC-2-like LRR" evidence="10">
    <location>
        <begin position="540"/>
        <end position="853"/>
    </location>
</feature>
<dbReference type="Pfam" id="PF18052">
    <property type="entry name" value="Rx_N"/>
    <property type="match status" value="1"/>
</dbReference>
<keyword evidence="2" id="KW-0433">Leucine-rich repeat</keyword>
<dbReference type="Pfam" id="PF23598">
    <property type="entry name" value="LRR_14"/>
    <property type="match status" value="1"/>
</dbReference>
<evidence type="ECO:0000256" key="3">
    <source>
        <dbReference type="ARBA" id="ARBA00022737"/>
    </source>
</evidence>
<dbReference type="InterPro" id="IPR027417">
    <property type="entry name" value="P-loop_NTPase"/>
</dbReference>
<dbReference type="PANTHER" id="PTHR23155">
    <property type="entry name" value="DISEASE RESISTANCE PROTEIN RP"/>
    <property type="match status" value="1"/>
</dbReference>
<reference evidence="12" key="1">
    <citation type="submission" date="2025-08" db="UniProtKB">
        <authorList>
            <consortium name="RefSeq"/>
        </authorList>
    </citation>
    <scope>IDENTIFICATION</scope>
    <source>
        <tissue evidence="12">Leaves</tissue>
    </source>
</reference>
<dbReference type="Gene3D" id="3.40.50.300">
    <property type="entry name" value="P-loop containing nucleotide triphosphate hydrolases"/>
    <property type="match status" value="1"/>
</dbReference>
<dbReference type="RefSeq" id="XP_071902559.1">
    <property type="nucleotide sequence ID" value="XM_072046458.1"/>
</dbReference>
<keyword evidence="11" id="KW-1185">Reference proteome</keyword>